<dbReference type="PANTHER" id="PTHR43798:SF14">
    <property type="entry name" value="SERINE HYDROLASE-LIKE PROTEIN DDB_G0286239"/>
    <property type="match status" value="1"/>
</dbReference>
<dbReference type="Proteomes" id="UP000295531">
    <property type="component" value="Unassembled WGS sequence"/>
</dbReference>
<comment type="similarity">
    <text evidence="1">Belongs to the AB hydrolase superfamily.</text>
</comment>
<dbReference type="GO" id="GO:0016020">
    <property type="term" value="C:membrane"/>
    <property type="evidence" value="ECO:0007669"/>
    <property type="project" value="TreeGrafter"/>
</dbReference>
<name>A0A4R6NZA9_9GAMM</name>
<evidence type="ECO:0000259" key="3">
    <source>
        <dbReference type="Pfam" id="PF12697"/>
    </source>
</evidence>
<dbReference type="SUPFAM" id="SSF53474">
    <property type="entry name" value="alpha/beta-Hydrolases"/>
    <property type="match status" value="1"/>
</dbReference>
<evidence type="ECO:0000313" key="5">
    <source>
        <dbReference type="Proteomes" id="UP000295531"/>
    </source>
</evidence>
<evidence type="ECO:0000256" key="2">
    <source>
        <dbReference type="ARBA" id="ARBA00022801"/>
    </source>
</evidence>
<comment type="caution">
    <text evidence="4">The sequence shown here is derived from an EMBL/GenBank/DDBJ whole genome shotgun (WGS) entry which is preliminary data.</text>
</comment>
<accession>A0A4R6NZA9</accession>
<dbReference type="OrthoDB" id="149912at2"/>
<protein>
    <submittedName>
        <fullName evidence="4">Pimeloyl-ACP methyl ester carboxylesterase</fullName>
    </submittedName>
</protein>
<gene>
    <name evidence="4" type="ORF">DEU29_11670</name>
</gene>
<dbReference type="Pfam" id="PF12697">
    <property type="entry name" value="Abhydrolase_6"/>
    <property type="match status" value="1"/>
</dbReference>
<organism evidence="4 5">
    <name type="scientific">Idiomarina aquatica</name>
    <dbReference type="NCBI Taxonomy" id="1327752"/>
    <lineage>
        <taxon>Bacteria</taxon>
        <taxon>Pseudomonadati</taxon>
        <taxon>Pseudomonadota</taxon>
        <taxon>Gammaproteobacteria</taxon>
        <taxon>Alteromonadales</taxon>
        <taxon>Idiomarinaceae</taxon>
        <taxon>Idiomarina</taxon>
    </lineage>
</organism>
<dbReference type="InterPro" id="IPR050266">
    <property type="entry name" value="AB_hydrolase_sf"/>
</dbReference>
<keyword evidence="2" id="KW-0378">Hydrolase</keyword>
<reference evidence="4 5" key="1">
    <citation type="submission" date="2019-03" db="EMBL/GenBank/DDBJ databases">
        <title>Freshwater and sediment microbial communities from various areas in North America, analyzing microbe dynamics in response to fracking.</title>
        <authorList>
            <person name="Lamendella R."/>
        </authorList>
    </citation>
    <scope>NUCLEOTIDE SEQUENCE [LARGE SCALE GENOMIC DNA]</scope>
    <source>
        <strain evidence="4 5">18_TX</strain>
    </source>
</reference>
<dbReference type="InterPro" id="IPR000073">
    <property type="entry name" value="AB_hydrolase_1"/>
</dbReference>
<dbReference type="RefSeq" id="WP_133540402.1">
    <property type="nucleotide sequence ID" value="NZ_SNXI01000016.1"/>
</dbReference>
<proteinExistence type="inferred from homology"/>
<sequence length="299" mass="33297">MPGQFSETLAAASAVSYRMPWGTIKGLCWGNPKDIKYVCTHGWLDNAHSFLPLAQQYLRNNAMRTQGGLLALDWAGHGLSDHRPAGTHYHFIDYAYDLWSLLEQQKWQDIVLVGHSMGGFVSNVTASLCGERLRHLVLIEAFGLLVSDGEDAHQQLQSGFSSRQKLTHSKWRDYSELSSAVDARLKSADFSKPLVEILVQRGCYRNAQGRWQWRADPRVKATSPYRLPASTVEQILTQVKTPITLIRGDKGYDKVAPAIARWGHCIDDLSVQVIAGGHHVHMENPQQLAQAIATIDATA</sequence>
<dbReference type="InterPro" id="IPR029058">
    <property type="entry name" value="AB_hydrolase_fold"/>
</dbReference>
<evidence type="ECO:0000313" key="4">
    <source>
        <dbReference type="EMBL" id="TDP29969.1"/>
    </source>
</evidence>
<feature type="domain" description="AB hydrolase-1" evidence="3">
    <location>
        <begin position="38"/>
        <end position="291"/>
    </location>
</feature>
<dbReference type="GO" id="GO:0016787">
    <property type="term" value="F:hydrolase activity"/>
    <property type="evidence" value="ECO:0007669"/>
    <property type="project" value="UniProtKB-KW"/>
</dbReference>
<keyword evidence="5" id="KW-1185">Reference proteome</keyword>
<dbReference type="AlphaFoldDB" id="A0A4R6NZA9"/>
<dbReference type="EMBL" id="SNXI01000016">
    <property type="protein sequence ID" value="TDP29969.1"/>
    <property type="molecule type" value="Genomic_DNA"/>
</dbReference>
<evidence type="ECO:0000256" key="1">
    <source>
        <dbReference type="ARBA" id="ARBA00008645"/>
    </source>
</evidence>
<dbReference type="PANTHER" id="PTHR43798">
    <property type="entry name" value="MONOACYLGLYCEROL LIPASE"/>
    <property type="match status" value="1"/>
</dbReference>
<dbReference type="Gene3D" id="3.40.50.1820">
    <property type="entry name" value="alpha/beta hydrolase"/>
    <property type="match status" value="1"/>
</dbReference>